<reference evidence="1 2" key="1">
    <citation type="journal article" date="2023" name="Life. Sci Alliance">
        <title>Evolutionary insights into 3D genome organization and epigenetic landscape of Vigna mungo.</title>
        <authorList>
            <person name="Junaid A."/>
            <person name="Singh B."/>
            <person name="Bhatia S."/>
        </authorList>
    </citation>
    <scope>NUCLEOTIDE SEQUENCE [LARGE SCALE GENOMIC DNA]</scope>
    <source>
        <strain evidence="1">Urdbean</strain>
    </source>
</reference>
<organism evidence="1 2">
    <name type="scientific">Vigna mungo</name>
    <name type="common">Black gram</name>
    <name type="synonym">Phaseolus mungo</name>
    <dbReference type="NCBI Taxonomy" id="3915"/>
    <lineage>
        <taxon>Eukaryota</taxon>
        <taxon>Viridiplantae</taxon>
        <taxon>Streptophyta</taxon>
        <taxon>Embryophyta</taxon>
        <taxon>Tracheophyta</taxon>
        <taxon>Spermatophyta</taxon>
        <taxon>Magnoliopsida</taxon>
        <taxon>eudicotyledons</taxon>
        <taxon>Gunneridae</taxon>
        <taxon>Pentapetalae</taxon>
        <taxon>rosids</taxon>
        <taxon>fabids</taxon>
        <taxon>Fabales</taxon>
        <taxon>Fabaceae</taxon>
        <taxon>Papilionoideae</taxon>
        <taxon>50 kb inversion clade</taxon>
        <taxon>NPAAA clade</taxon>
        <taxon>indigoferoid/millettioid clade</taxon>
        <taxon>Phaseoleae</taxon>
        <taxon>Vigna</taxon>
    </lineage>
</organism>
<dbReference type="AlphaFoldDB" id="A0AAQ3MXI8"/>
<evidence type="ECO:0000313" key="1">
    <source>
        <dbReference type="EMBL" id="WVY98888.1"/>
    </source>
</evidence>
<accession>A0AAQ3MXI8</accession>
<name>A0AAQ3MXI8_VIGMU</name>
<gene>
    <name evidence="1" type="ORF">V8G54_031039</name>
</gene>
<keyword evidence="2" id="KW-1185">Reference proteome</keyword>
<protein>
    <recommendedName>
        <fullName evidence="3">Chromo domain-containing protein</fullName>
    </recommendedName>
</protein>
<evidence type="ECO:0000313" key="2">
    <source>
        <dbReference type="Proteomes" id="UP001374535"/>
    </source>
</evidence>
<sequence length="105" mass="11811">MCSTSVFFRPHMGPPPTSVSALPLEFQDSHPLLEPIAILVTKLDFDTILVQWKGLPPEEATWELCITIQQQFHLDDKVFLHSEGDERNIGSMSFTGTNNESINKV</sequence>
<dbReference type="Proteomes" id="UP001374535">
    <property type="component" value="Chromosome 9"/>
</dbReference>
<evidence type="ECO:0008006" key="3">
    <source>
        <dbReference type="Google" id="ProtNLM"/>
    </source>
</evidence>
<dbReference type="EMBL" id="CP144692">
    <property type="protein sequence ID" value="WVY98888.1"/>
    <property type="molecule type" value="Genomic_DNA"/>
</dbReference>
<proteinExistence type="predicted"/>
<dbReference type="InterPro" id="IPR016197">
    <property type="entry name" value="Chromo-like_dom_sf"/>
</dbReference>
<dbReference type="SUPFAM" id="SSF54160">
    <property type="entry name" value="Chromo domain-like"/>
    <property type="match status" value="1"/>
</dbReference>